<dbReference type="GO" id="GO:0008270">
    <property type="term" value="F:zinc ion binding"/>
    <property type="evidence" value="ECO:0007669"/>
    <property type="project" value="UniProtKB-KW"/>
</dbReference>
<sequence length="303" mass="32643">MMDAQAGKRKRDDDGHSGEKAEGFSGVFLRPMAPVSELVSMFAAEEEDAPATRVPTVGPATLEAWVGSEAEVIAVSRLRAGRSIWLSQCPGDVALRVSDVAVAVEVLLHGRRIRVEVSRDEIEKCTTSVQDDSDRQLECGACGLRFGVYRHLRTHVDFHNRTVPDAPKKSRRLRIELAKAHQPVWRAETSVDPTRVSSWTGAAATWEPLADAADPLKGELARTHVLTMRLRTADQIPAIDSIATDVTPEQNTMMSPPPEVDLAAAAAAAPAAEELAPAPNDTALPAELPRTAVSFECDAGEDS</sequence>
<dbReference type="Proteomes" id="UP001230188">
    <property type="component" value="Unassembled WGS sequence"/>
</dbReference>
<gene>
    <name evidence="4" type="ORF">CTAYLR_009146</name>
</gene>
<dbReference type="PROSITE" id="PS50157">
    <property type="entry name" value="ZINC_FINGER_C2H2_2"/>
    <property type="match status" value="1"/>
</dbReference>
<dbReference type="InterPro" id="IPR013087">
    <property type="entry name" value="Znf_C2H2_type"/>
</dbReference>
<evidence type="ECO:0000313" key="4">
    <source>
        <dbReference type="EMBL" id="KAJ8610877.1"/>
    </source>
</evidence>
<evidence type="ECO:0000256" key="1">
    <source>
        <dbReference type="PROSITE-ProRule" id="PRU00042"/>
    </source>
</evidence>
<feature type="region of interest" description="Disordered" evidence="2">
    <location>
        <begin position="1"/>
        <end position="23"/>
    </location>
</feature>
<evidence type="ECO:0000259" key="3">
    <source>
        <dbReference type="PROSITE" id="PS50157"/>
    </source>
</evidence>
<keyword evidence="1" id="KW-0863">Zinc-finger</keyword>
<evidence type="ECO:0000256" key="2">
    <source>
        <dbReference type="SAM" id="MobiDB-lite"/>
    </source>
</evidence>
<dbReference type="PROSITE" id="PS00028">
    <property type="entry name" value="ZINC_FINGER_C2H2_1"/>
    <property type="match status" value="1"/>
</dbReference>
<name>A0AAD7UL09_9STRA</name>
<accession>A0AAD7UL09</accession>
<feature type="compositionally biased region" description="Basic and acidic residues" evidence="2">
    <location>
        <begin position="10"/>
        <end position="22"/>
    </location>
</feature>
<dbReference type="AlphaFoldDB" id="A0AAD7UL09"/>
<reference evidence="4" key="1">
    <citation type="submission" date="2023-01" db="EMBL/GenBank/DDBJ databases">
        <title>Metagenome sequencing of chrysophaentin producing Chrysophaeum taylorii.</title>
        <authorList>
            <person name="Davison J."/>
            <person name="Bewley C."/>
        </authorList>
    </citation>
    <scope>NUCLEOTIDE SEQUENCE</scope>
    <source>
        <strain evidence="4">NIES-1699</strain>
    </source>
</reference>
<organism evidence="4 5">
    <name type="scientific">Chrysophaeum taylorii</name>
    <dbReference type="NCBI Taxonomy" id="2483200"/>
    <lineage>
        <taxon>Eukaryota</taxon>
        <taxon>Sar</taxon>
        <taxon>Stramenopiles</taxon>
        <taxon>Ochrophyta</taxon>
        <taxon>Pelagophyceae</taxon>
        <taxon>Pelagomonadales</taxon>
        <taxon>Pelagomonadaceae</taxon>
        <taxon>Chrysophaeum</taxon>
    </lineage>
</organism>
<keyword evidence="1" id="KW-0479">Metal-binding</keyword>
<evidence type="ECO:0000313" key="5">
    <source>
        <dbReference type="Proteomes" id="UP001230188"/>
    </source>
</evidence>
<proteinExistence type="predicted"/>
<keyword evidence="5" id="KW-1185">Reference proteome</keyword>
<feature type="domain" description="C2H2-type" evidence="3">
    <location>
        <begin position="137"/>
        <end position="164"/>
    </location>
</feature>
<protein>
    <recommendedName>
        <fullName evidence="3">C2H2-type domain-containing protein</fullName>
    </recommendedName>
</protein>
<keyword evidence="1" id="KW-0862">Zinc</keyword>
<comment type="caution">
    <text evidence="4">The sequence shown here is derived from an EMBL/GenBank/DDBJ whole genome shotgun (WGS) entry which is preliminary data.</text>
</comment>
<dbReference type="EMBL" id="JAQMWT010000092">
    <property type="protein sequence ID" value="KAJ8610877.1"/>
    <property type="molecule type" value="Genomic_DNA"/>
</dbReference>